<accession>A0ABS8V1H2</accession>
<reference evidence="1 2" key="1">
    <citation type="journal article" date="2021" name="BMC Genomics">
        <title>Datura genome reveals duplications of psychoactive alkaloid biosynthetic genes and high mutation rate following tissue culture.</title>
        <authorList>
            <person name="Rajewski A."/>
            <person name="Carter-House D."/>
            <person name="Stajich J."/>
            <person name="Litt A."/>
        </authorList>
    </citation>
    <scope>NUCLEOTIDE SEQUENCE [LARGE SCALE GENOMIC DNA]</scope>
    <source>
        <strain evidence="1">AR-01</strain>
    </source>
</reference>
<organism evidence="1 2">
    <name type="scientific">Datura stramonium</name>
    <name type="common">Jimsonweed</name>
    <name type="synonym">Common thornapple</name>
    <dbReference type="NCBI Taxonomy" id="4076"/>
    <lineage>
        <taxon>Eukaryota</taxon>
        <taxon>Viridiplantae</taxon>
        <taxon>Streptophyta</taxon>
        <taxon>Embryophyta</taxon>
        <taxon>Tracheophyta</taxon>
        <taxon>Spermatophyta</taxon>
        <taxon>Magnoliopsida</taxon>
        <taxon>eudicotyledons</taxon>
        <taxon>Gunneridae</taxon>
        <taxon>Pentapetalae</taxon>
        <taxon>asterids</taxon>
        <taxon>lamiids</taxon>
        <taxon>Solanales</taxon>
        <taxon>Solanaceae</taxon>
        <taxon>Solanoideae</taxon>
        <taxon>Datureae</taxon>
        <taxon>Datura</taxon>
    </lineage>
</organism>
<proteinExistence type="predicted"/>
<evidence type="ECO:0000313" key="1">
    <source>
        <dbReference type="EMBL" id="MCD9640201.1"/>
    </source>
</evidence>
<name>A0ABS8V1H2_DATST</name>
<dbReference type="Proteomes" id="UP000823775">
    <property type="component" value="Unassembled WGS sequence"/>
</dbReference>
<keyword evidence="2" id="KW-1185">Reference proteome</keyword>
<comment type="caution">
    <text evidence="1">The sequence shown here is derived from an EMBL/GenBank/DDBJ whole genome shotgun (WGS) entry which is preliminary data.</text>
</comment>
<evidence type="ECO:0000313" key="2">
    <source>
        <dbReference type="Proteomes" id="UP000823775"/>
    </source>
</evidence>
<protein>
    <submittedName>
        <fullName evidence="1">Uncharacterized protein</fullName>
    </submittedName>
</protein>
<dbReference type="EMBL" id="JACEIK010003080">
    <property type="protein sequence ID" value="MCD9640201.1"/>
    <property type="molecule type" value="Genomic_DNA"/>
</dbReference>
<sequence>MTNKLNGSEVKCCQYRRNTSGTQVKTPEAPLSRRSFIVEWGHNGHPAPHWRFAGLDPKSVGETQ</sequence>
<gene>
    <name evidence="1" type="ORF">HAX54_025382</name>
</gene>
<feature type="non-terminal residue" evidence="1">
    <location>
        <position position="64"/>
    </location>
</feature>